<proteinExistence type="predicted"/>
<evidence type="ECO:0000313" key="1">
    <source>
        <dbReference type="EMBL" id="EFD93136.1"/>
    </source>
</evidence>
<dbReference type="Proteomes" id="UP000009376">
    <property type="component" value="Unassembled WGS sequence"/>
</dbReference>
<protein>
    <recommendedName>
        <fullName evidence="3">DUF4382 domain-containing protein</fullName>
    </recommendedName>
</protein>
<evidence type="ECO:0000313" key="2">
    <source>
        <dbReference type="Proteomes" id="UP000009376"/>
    </source>
</evidence>
<gene>
    <name evidence="1" type="ORF">BJBARM5_0148</name>
</gene>
<dbReference type="AlphaFoldDB" id="D6GUK8"/>
<reference evidence="1 2" key="1">
    <citation type="journal article" date="2010" name="Proc. Natl. Acad. Sci. U.S.A.">
        <title>Enigmatic, ultrasmall, uncultivated Archaea.</title>
        <authorList>
            <person name="Baker B.J."/>
            <person name="Comolli L.R."/>
            <person name="Dick G.J."/>
            <person name="Hauser L.J."/>
            <person name="Hyatt D."/>
            <person name="Dill B.D."/>
            <person name="Land M.L."/>
            <person name="Verberkmoes N.C."/>
            <person name="Hettich R.L."/>
            <person name="Banfield J.F."/>
        </authorList>
    </citation>
    <scope>NUCLEOTIDE SEQUENCE [LARGE SCALE GENOMIC DNA]</scope>
</reference>
<dbReference type="EMBL" id="GG745546">
    <property type="protein sequence ID" value="EFD93136.1"/>
    <property type="molecule type" value="Genomic_DNA"/>
</dbReference>
<organism evidence="1 2">
    <name type="scientific">Candidatus Parvarchaeum acidophilus ARMAN-5</name>
    <dbReference type="NCBI Taxonomy" id="662762"/>
    <lineage>
        <taxon>Archaea</taxon>
        <taxon>Candidatus Parvarchaeota</taxon>
        <taxon>Candidatus Parvarchaeum</taxon>
    </lineage>
</organism>
<sequence>MNKGLLAGILVLIIIIVIVAFTYHGNVTTTTTTSTSLAAVPISLTDPAQVPANTTNLSITYSSFSMLYTYTNSSGGVKTVNSTGNIDLLSLFNVSKVLAEVNLPVNSSVKLIGFNVVSASAVINGTLYNVTVPSSIITANLASNRINSSSDLVLDFAPALITVYTAGSVQYVLLPSLTAVSTTGIIHKTIGSISHIPANINRSLFAERANITITSAILSQKGNLTDVTVTVKDNSNKSVILQNLRLKMSNGMLISTLNHTQYLFNNSHKYSNKYNYSQSYNYSRGYLSKYLLNYSRNQSNIISGLPKFMGNLNKSLYSKLNGMNISISGGLRGNIHGGLAGFGNIGRKIQQQFNNTEISIMNNIKANQNRLNIMRKIMYGMSINFLISANGTMFLPFSGKGLANLPLNVSSVSINDINSSDFNLTYNNSRFANYVVNESNFSMPNNFGYALSPGGSVTLTYLGNMNVGEGLVTLELLSGVQYTLYLSGTNGARAVYSVNATN</sequence>
<name>D6GUK8_PARA5</name>
<accession>D6GUK8</accession>
<evidence type="ECO:0008006" key="3">
    <source>
        <dbReference type="Google" id="ProtNLM"/>
    </source>
</evidence>